<keyword evidence="7" id="KW-0496">Mitochondrion</keyword>
<dbReference type="STRING" id="131310.A0A0N4ZIL2"/>
<dbReference type="SUPFAM" id="SSF103506">
    <property type="entry name" value="Mitochondrial carrier"/>
    <property type="match status" value="1"/>
</dbReference>
<feature type="transmembrane region" description="Helical" evidence="11">
    <location>
        <begin position="6"/>
        <end position="25"/>
    </location>
</feature>
<evidence type="ECO:0000256" key="9">
    <source>
        <dbReference type="PROSITE-ProRule" id="PRU00282"/>
    </source>
</evidence>
<evidence type="ECO:0000256" key="11">
    <source>
        <dbReference type="SAM" id="Phobius"/>
    </source>
</evidence>
<dbReference type="InterPro" id="IPR018108">
    <property type="entry name" value="MCP_transmembrane"/>
</dbReference>
<evidence type="ECO:0000256" key="3">
    <source>
        <dbReference type="ARBA" id="ARBA00022448"/>
    </source>
</evidence>
<accession>A0A0N4ZIL2</accession>
<dbReference type="AlphaFoldDB" id="A0A0N4ZIL2"/>
<proteinExistence type="inferred from homology"/>
<comment type="similarity">
    <text evidence="2 10">Belongs to the mitochondrial carrier (TC 2.A.29) family.</text>
</comment>
<evidence type="ECO:0000256" key="1">
    <source>
        <dbReference type="ARBA" id="ARBA00004225"/>
    </source>
</evidence>
<evidence type="ECO:0000256" key="6">
    <source>
        <dbReference type="ARBA" id="ARBA00022989"/>
    </source>
</evidence>
<keyword evidence="8 9" id="KW-0472">Membrane</keyword>
<evidence type="ECO:0000313" key="12">
    <source>
        <dbReference type="Proteomes" id="UP000038045"/>
    </source>
</evidence>
<dbReference type="GO" id="GO:0031966">
    <property type="term" value="C:mitochondrial membrane"/>
    <property type="evidence" value="ECO:0007669"/>
    <property type="project" value="UniProtKB-SubCell"/>
</dbReference>
<keyword evidence="5" id="KW-0677">Repeat</keyword>
<dbReference type="Pfam" id="PF00153">
    <property type="entry name" value="Mito_carr"/>
    <property type="match status" value="3"/>
</dbReference>
<feature type="repeat" description="Solcar" evidence="9">
    <location>
        <begin position="185"/>
        <end position="274"/>
    </location>
</feature>
<keyword evidence="3 10" id="KW-0813">Transport</keyword>
<organism evidence="12 13">
    <name type="scientific">Parastrongyloides trichosuri</name>
    <name type="common">Possum-specific nematode worm</name>
    <dbReference type="NCBI Taxonomy" id="131310"/>
    <lineage>
        <taxon>Eukaryota</taxon>
        <taxon>Metazoa</taxon>
        <taxon>Ecdysozoa</taxon>
        <taxon>Nematoda</taxon>
        <taxon>Chromadorea</taxon>
        <taxon>Rhabditida</taxon>
        <taxon>Tylenchina</taxon>
        <taxon>Panagrolaimomorpha</taxon>
        <taxon>Strongyloidoidea</taxon>
        <taxon>Strongyloididae</taxon>
        <taxon>Parastrongyloides</taxon>
    </lineage>
</organism>
<feature type="repeat" description="Solcar" evidence="9">
    <location>
        <begin position="92"/>
        <end position="178"/>
    </location>
</feature>
<evidence type="ECO:0000256" key="10">
    <source>
        <dbReference type="RuleBase" id="RU000488"/>
    </source>
</evidence>
<protein>
    <submittedName>
        <fullName evidence="13">Mitochondrial carrier protein</fullName>
    </submittedName>
</protein>
<name>A0A0N4ZIL2_PARTI</name>
<comment type="subcellular location">
    <subcellularLocation>
        <location evidence="1">Mitochondrion membrane</location>
        <topology evidence="1">Multi-pass membrane protein</topology>
    </subcellularLocation>
</comment>
<dbReference type="InterPro" id="IPR023395">
    <property type="entry name" value="MCP_dom_sf"/>
</dbReference>
<dbReference type="Gene3D" id="1.50.40.10">
    <property type="entry name" value="Mitochondrial carrier domain"/>
    <property type="match status" value="1"/>
</dbReference>
<keyword evidence="12" id="KW-1185">Reference proteome</keyword>
<reference evidence="13" key="1">
    <citation type="submission" date="2017-02" db="UniProtKB">
        <authorList>
            <consortium name="WormBaseParasite"/>
        </authorList>
    </citation>
    <scope>IDENTIFICATION</scope>
</reference>
<feature type="transmembrane region" description="Helical" evidence="11">
    <location>
        <begin position="245"/>
        <end position="268"/>
    </location>
</feature>
<dbReference type="InterPro" id="IPR050567">
    <property type="entry name" value="Mitochondrial_Carrier"/>
</dbReference>
<evidence type="ECO:0000313" key="13">
    <source>
        <dbReference type="WBParaSite" id="PTRK_0000777200.1"/>
    </source>
</evidence>
<sequence length="284" mass="32520">MWDDFIAGWVSGGIGILVGHPFDTIKTRLQTLKHFNGPYHCLMSTLKNESLKGLYKGMLGPSMTIGFQNSLLFSGYGWSLKIIHGDIDKNNLPISHILFASIVGTWFQLLPAIPIDNIKTKLQVQRNTYIYKGPIDCCIKIIKNKGIYGLYQGGGAMFWRDNIGYLFYIPLYEVMQRKLIENNYHKDLSQLFAGGIAGSVSWLSITPIEIVKNRFQVYEQISSDKREVNYNIIVKEIWKENRIKGFYKGAMVLVCRGFITNAVVFYAYENIISYWSKLFKPTSH</sequence>
<dbReference type="PANTHER" id="PTHR45624">
    <property type="entry name" value="MITOCHONDRIAL BASIC AMINO ACIDS TRANSPORTER-RELATED"/>
    <property type="match status" value="1"/>
</dbReference>
<dbReference type="Proteomes" id="UP000038045">
    <property type="component" value="Unplaced"/>
</dbReference>
<feature type="repeat" description="Solcar" evidence="9">
    <location>
        <begin position="3"/>
        <end position="82"/>
    </location>
</feature>
<evidence type="ECO:0000256" key="5">
    <source>
        <dbReference type="ARBA" id="ARBA00022737"/>
    </source>
</evidence>
<dbReference type="PANTHER" id="PTHR45624:SF10">
    <property type="entry name" value="SLC (SOLUTE CARRIER) HOMOLOG"/>
    <property type="match status" value="1"/>
</dbReference>
<evidence type="ECO:0000256" key="4">
    <source>
        <dbReference type="ARBA" id="ARBA00022692"/>
    </source>
</evidence>
<evidence type="ECO:0000256" key="2">
    <source>
        <dbReference type="ARBA" id="ARBA00006375"/>
    </source>
</evidence>
<dbReference type="GO" id="GO:0022857">
    <property type="term" value="F:transmembrane transporter activity"/>
    <property type="evidence" value="ECO:0007669"/>
    <property type="project" value="TreeGrafter"/>
</dbReference>
<evidence type="ECO:0000256" key="7">
    <source>
        <dbReference type="ARBA" id="ARBA00023128"/>
    </source>
</evidence>
<keyword evidence="4 9" id="KW-0812">Transmembrane</keyword>
<keyword evidence="6 11" id="KW-1133">Transmembrane helix</keyword>
<dbReference type="WBParaSite" id="PTRK_0000777200.1">
    <property type="protein sequence ID" value="PTRK_0000777200.1"/>
    <property type="gene ID" value="PTRK_0000777200"/>
</dbReference>
<dbReference type="PROSITE" id="PS50920">
    <property type="entry name" value="SOLCAR"/>
    <property type="match status" value="3"/>
</dbReference>
<evidence type="ECO:0000256" key="8">
    <source>
        <dbReference type="ARBA" id="ARBA00023136"/>
    </source>
</evidence>